<sequence>MPPIISEEAQGKSHLPPGVLFRPQHLLLSLRPLRPILQEPLLRLKDLPLRPLLLEVRPDHLDHNPPRAGGDVGTPRVRRPTYSHFRATLPSKQHLQRQEDAHTSRITLQGLLSNSWYEFKMILYVMKTDPAATIPTRRITGVAGYDLTLIHTHIIEASECEMVPTSLAFVIPDGYYGRIAPQSGAARHKGIQIGAGVVDNDFRGEVKILVFNMTYGNLVLNKGEAIVRLILERISTLEVIQVVDLLKTIRGDNGFGSTTADNQITRTNSPLSVHQKIELAIGTLEWEKLMDALLPKISDNNFASGNHRQLHFLTTDDEWLNPFYSTEGGGYKCTSTSFYSAELDIFYE</sequence>
<dbReference type="Pfam" id="PF00692">
    <property type="entry name" value="dUTPase"/>
    <property type="match status" value="1"/>
</dbReference>
<gene>
    <name evidence="7" type="ORF">ZIOFF_007937</name>
</gene>
<dbReference type="Proteomes" id="UP000734854">
    <property type="component" value="Unassembled WGS sequence"/>
</dbReference>
<dbReference type="EC" id="3.6.1.23" evidence="5"/>
<evidence type="ECO:0000256" key="1">
    <source>
        <dbReference type="ARBA" id="ARBA00005142"/>
    </source>
</evidence>
<dbReference type="GO" id="GO:0000287">
    <property type="term" value="F:magnesium ion binding"/>
    <property type="evidence" value="ECO:0007669"/>
    <property type="project" value="UniProtKB-UniRule"/>
</dbReference>
<dbReference type="Gene3D" id="2.70.40.10">
    <property type="match status" value="1"/>
</dbReference>
<keyword evidence="3 5" id="KW-0378">Hydrolase</keyword>
<comment type="pathway">
    <text evidence="1 5">Pyrimidine metabolism; dUMP biosynthesis; dUMP from dCTP (dUTP route): step 2/2.</text>
</comment>
<dbReference type="NCBIfam" id="TIGR00576">
    <property type="entry name" value="dut"/>
    <property type="match status" value="1"/>
</dbReference>
<comment type="caution">
    <text evidence="7">The sequence shown here is derived from an EMBL/GenBank/DDBJ whole genome shotgun (WGS) entry which is preliminary data.</text>
</comment>
<accession>A0A8J5M4N9</accession>
<keyword evidence="8" id="KW-1185">Reference proteome</keyword>
<feature type="domain" description="dUTPase-like" evidence="6">
    <location>
        <begin position="132"/>
        <end position="258"/>
    </location>
</feature>
<dbReference type="InterPro" id="IPR036157">
    <property type="entry name" value="dUTPase-like_sf"/>
</dbReference>
<name>A0A8J5M4N9_ZINOF</name>
<dbReference type="PANTHER" id="PTHR11241:SF0">
    <property type="entry name" value="DEOXYURIDINE 5'-TRIPHOSPHATE NUCLEOTIDOHYDROLASE"/>
    <property type="match status" value="1"/>
</dbReference>
<protein>
    <recommendedName>
        <fullName evidence="5">Deoxyuridine 5'-triphosphate nucleotidohydrolase</fullName>
        <shortName evidence="5">dUTPase</shortName>
        <ecNumber evidence="5">3.6.1.23</ecNumber>
    </recommendedName>
    <alternativeName>
        <fullName evidence="5">dUTP pyrophosphatase</fullName>
    </alternativeName>
</protein>
<evidence type="ECO:0000256" key="2">
    <source>
        <dbReference type="ARBA" id="ARBA00006581"/>
    </source>
</evidence>
<dbReference type="AlphaFoldDB" id="A0A8J5M4N9"/>
<proteinExistence type="inferred from homology"/>
<dbReference type="PANTHER" id="PTHR11241">
    <property type="entry name" value="DEOXYURIDINE 5'-TRIPHOSPHATE NUCLEOTIDOHYDROLASE"/>
    <property type="match status" value="1"/>
</dbReference>
<reference evidence="7 8" key="1">
    <citation type="submission" date="2020-08" db="EMBL/GenBank/DDBJ databases">
        <title>Plant Genome Project.</title>
        <authorList>
            <person name="Zhang R.-G."/>
        </authorList>
    </citation>
    <scope>NUCLEOTIDE SEQUENCE [LARGE SCALE GENOMIC DNA]</scope>
    <source>
        <tissue evidence="7">Rhizome</tissue>
    </source>
</reference>
<keyword evidence="5" id="KW-0460">Magnesium</keyword>
<dbReference type="SUPFAM" id="SSF51283">
    <property type="entry name" value="dUTPase-like"/>
    <property type="match status" value="1"/>
</dbReference>
<comment type="similarity">
    <text evidence="2 5">Belongs to the dUTPase family.</text>
</comment>
<keyword evidence="5" id="KW-0479">Metal-binding</keyword>
<dbReference type="GO" id="GO:0006226">
    <property type="term" value="P:dUMP biosynthetic process"/>
    <property type="evidence" value="ECO:0007669"/>
    <property type="project" value="UniProtKB-UniRule"/>
</dbReference>
<dbReference type="InterPro" id="IPR008181">
    <property type="entry name" value="dUTPase"/>
</dbReference>
<evidence type="ECO:0000313" key="8">
    <source>
        <dbReference type="Proteomes" id="UP000734854"/>
    </source>
</evidence>
<evidence type="ECO:0000256" key="5">
    <source>
        <dbReference type="RuleBase" id="RU367024"/>
    </source>
</evidence>
<dbReference type="EMBL" id="JACMSC010000002">
    <property type="protein sequence ID" value="KAG6534056.1"/>
    <property type="molecule type" value="Genomic_DNA"/>
</dbReference>
<dbReference type="CDD" id="cd07557">
    <property type="entry name" value="trimeric_dUTPase"/>
    <property type="match status" value="1"/>
</dbReference>
<evidence type="ECO:0000259" key="6">
    <source>
        <dbReference type="Pfam" id="PF00692"/>
    </source>
</evidence>
<organism evidence="7 8">
    <name type="scientific">Zingiber officinale</name>
    <name type="common">Ginger</name>
    <name type="synonym">Amomum zingiber</name>
    <dbReference type="NCBI Taxonomy" id="94328"/>
    <lineage>
        <taxon>Eukaryota</taxon>
        <taxon>Viridiplantae</taxon>
        <taxon>Streptophyta</taxon>
        <taxon>Embryophyta</taxon>
        <taxon>Tracheophyta</taxon>
        <taxon>Spermatophyta</taxon>
        <taxon>Magnoliopsida</taxon>
        <taxon>Liliopsida</taxon>
        <taxon>Zingiberales</taxon>
        <taxon>Zingiberaceae</taxon>
        <taxon>Zingiber</taxon>
    </lineage>
</organism>
<evidence type="ECO:0000256" key="3">
    <source>
        <dbReference type="ARBA" id="ARBA00022801"/>
    </source>
</evidence>
<dbReference type="InterPro" id="IPR029054">
    <property type="entry name" value="dUTPase-like"/>
</dbReference>
<dbReference type="GO" id="GO:0046081">
    <property type="term" value="P:dUTP catabolic process"/>
    <property type="evidence" value="ECO:0007669"/>
    <property type="project" value="UniProtKB-UniRule"/>
</dbReference>
<dbReference type="UniPathway" id="UPA00610">
    <property type="reaction ID" value="UER00666"/>
</dbReference>
<dbReference type="InterPro" id="IPR033704">
    <property type="entry name" value="dUTPase_trimeric"/>
</dbReference>
<comment type="function">
    <text evidence="5">Involved in nucleotide metabolism via production of dUMP, the immediate precursor of thymidine nucleotides, and decreases the intracellular concentration of dUTP so that uracil cannot be incorporated into DNA.</text>
</comment>
<comment type="cofactor">
    <cofactor evidence="5">
        <name>Mg(2+)</name>
        <dbReference type="ChEBI" id="CHEBI:18420"/>
    </cofactor>
</comment>
<comment type="catalytic activity">
    <reaction evidence="5">
        <text>dUTP + H2O = dUMP + diphosphate + H(+)</text>
        <dbReference type="Rhea" id="RHEA:10248"/>
        <dbReference type="ChEBI" id="CHEBI:15377"/>
        <dbReference type="ChEBI" id="CHEBI:15378"/>
        <dbReference type="ChEBI" id="CHEBI:33019"/>
        <dbReference type="ChEBI" id="CHEBI:61555"/>
        <dbReference type="ChEBI" id="CHEBI:246422"/>
        <dbReference type="EC" id="3.6.1.23"/>
    </reaction>
</comment>
<keyword evidence="4 5" id="KW-0546">Nucleotide metabolism</keyword>
<evidence type="ECO:0000256" key="4">
    <source>
        <dbReference type="ARBA" id="ARBA00023080"/>
    </source>
</evidence>
<dbReference type="GO" id="GO:0004170">
    <property type="term" value="F:dUTP diphosphatase activity"/>
    <property type="evidence" value="ECO:0007669"/>
    <property type="project" value="UniProtKB-UniRule"/>
</dbReference>
<evidence type="ECO:0000313" key="7">
    <source>
        <dbReference type="EMBL" id="KAG6534056.1"/>
    </source>
</evidence>